<feature type="signal peptide" evidence="4">
    <location>
        <begin position="1"/>
        <end position="20"/>
    </location>
</feature>
<reference evidence="7" key="2">
    <citation type="submission" date="2025-08" db="UniProtKB">
        <authorList>
            <consortium name="RefSeq"/>
        </authorList>
    </citation>
    <scope>IDENTIFICATION</scope>
</reference>
<dbReference type="PROSITE" id="PS00135">
    <property type="entry name" value="TRYPSIN_SER"/>
    <property type="match status" value="1"/>
</dbReference>
<dbReference type="GO" id="GO:0005576">
    <property type="term" value="C:extracellular region"/>
    <property type="evidence" value="ECO:0007669"/>
    <property type="project" value="UniProtKB-SubCell"/>
</dbReference>
<sequence>MQSFQALFCLLILFPIYLEANRYLEEPCGPSHLTYRILNGSNAEQSGWMAAIYSSNSFLCGGSLIHKRFILTAAHCVTGQQNLLVYLGAYNKSQHTAQYRVVHVEVHSSYGFYVNDIALLKLSSSVAYKDSIYPICIVLDKEIKYQVENTRWFNASGWGKKRDGQFSDILQTVTLNNLLRAECEKRLGVQITSNRICAGGSSGDTCSGDSGGPLTTEYNGRQTQIGIISYGLDNCNGFGVYTCVTSYVDWIEDTIKRLDYEDDFNSQGLRNNENIWLYRDCGNNDITDYLDVFIVGIVYKTQGVLITDRFVLTHVTDLPWLRMFITVTVKHGFRVIGDYEVDSIFRHPDYSFHSNDIALIKLSRRVNHPNGVKPICLLAKENQLVSRVMDSAPDIIGPFDCKLRHGISIQPTQFCKKFETDNIDSAGLFVGQNVHYLSRNWLALHGIASYSSNGLYVFENVLKHMDWITSTVNKN</sequence>
<dbReference type="GeneID" id="108010421"/>
<dbReference type="InterPro" id="IPR018114">
    <property type="entry name" value="TRYPSIN_HIS"/>
</dbReference>
<dbReference type="PROSITE" id="PS50240">
    <property type="entry name" value="TRYPSIN_DOM"/>
    <property type="match status" value="1"/>
</dbReference>
<evidence type="ECO:0000256" key="4">
    <source>
        <dbReference type="SAM" id="SignalP"/>
    </source>
</evidence>
<feature type="chain" id="PRO_5046607056" evidence="4">
    <location>
        <begin position="21"/>
        <end position="475"/>
    </location>
</feature>
<accession>A0AB39ZA19</accession>
<organism evidence="6 7">
    <name type="scientific">Drosophila suzukii</name>
    <name type="common">Spotted-wing drosophila fruit fly</name>
    <dbReference type="NCBI Taxonomy" id="28584"/>
    <lineage>
        <taxon>Eukaryota</taxon>
        <taxon>Metazoa</taxon>
        <taxon>Ecdysozoa</taxon>
        <taxon>Arthropoda</taxon>
        <taxon>Hexapoda</taxon>
        <taxon>Insecta</taxon>
        <taxon>Pterygota</taxon>
        <taxon>Neoptera</taxon>
        <taxon>Endopterygota</taxon>
        <taxon>Diptera</taxon>
        <taxon>Brachycera</taxon>
        <taxon>Muscomorpha</taxon>
        <taxon>Ephydroidea</taxon>
        <taxon>Drosophilidae</taxon>
        <taxon>Drosophila</taxon>
        <taxon>Sophophora</taxon>
    </lineage>
</organism>
<dbReference type="InterPro" id="IPR051487">
    <property type="entry name" value="Ser/Thr_Proteases_Immune/Dev"/>
</dbReference>
<keyword evidence="3" id="KW-0378">Hydrolase</keyword>
<evidence type="ECO:0000256" key="2">
    <source>
        <dbReference type="ARBA" id="ARBA00024195"/>
    </source>
</evidence>
<evidence type="ECO:0000313" key="7">
    <source>
        <dbReference type="RefSeq" id="XP_016930771.4"/>
    </source>
</evidence>
<keyword evidence="4" id="KW-0732">Signal</keyword>
<dbReference type="RefSeq" id="XP_016930771.4">
    <property type="nucleotide sequence ID" value="XM_017075282.4"/>
</dbReference>
<dbReference type="InterPro" id="IPR009003">
    <property type="entry name" value="Peptidase_S1_PA"/>
</dbReference>
<dbReference type="Pfam" id="PF00089">
    <property type="entry name" value="Trypsin"/>
    <property type="match status" value="2"/>
</dbReference>
<protein>
    <submittedName>
        <fullName evidence="7">Serine protease 44-like</fullName>
    </submittedName>
</protein>
<proteinExistence type="inferred from homology"/>
<dbReference type="InterPro" id="IPR001254">
    <property type="entry name" value="Trypsin_dom"/>
</dbReference>
<dbReference type="PANTHER" id="PTHR24256">
    <property type="entry name" value="TRYPTASE-RELATED"/>
    <property type="match status" value="1"/>
</dbReference>
<keyword evidence="6" id="KW-1185">Reference proteome</keyword>
<dbReference type="CDD" id="cd00190">
    <property type="entry name" value="Tryp_SPc"/>
    <property type="match status" value="1"/>
</dbReference>
<dbReference type="SMART" id="SM00020">
    <property type="entry name" value="Tryp_SPc"/>
    <property type="match status" value="1"/>
</dbReference>
<dbReference type="GO" id="GO:0004252">
    <property type="term" value="F:serine-type endopeptidase activity"/>
    <property type="evidence" value="ECO:0007669"/>
    <property type="project" value="InterPro"/>
</dbReference>
<feature type="domain" description="Peptidase S1" evidence="5">
    <location>
        <begin position="37"/>
        <end position="256"/>
    </location>
</feature>
<evidence type="ECO:0000313" key="6">
    <source>
        <dbReference type="Proteomes" id="UP001652628"/>
    </source>
</evidence>
<dbReference type="SUPFAM" id="SSF50494">
    <property type="entry name" value="Trypsin-like serine proteases"/>
    <property type="match status" value="2"/>
</dbReference>
<keyword evidence="1" id="KW-1015">Disulfide bond</keyword>
<keyword evidence="3" id="KW-0720">Serine protease</keyword>
<dbReference type="Proteomes" id="UP001652628">
    <property type="component" value="Chromosome 2L"/>
</dbReference>
<dbReference type="InterPro" id="IPR043504">
    <property type="entry name" value="Peptidase_S1_PA_chymotrypsin"/>
</dbReference>
<evidence type="ECO:0000256" key="3">
    <source>
        <dbReference type="RuleBase" id="RU363034"/>
    </source>
</evidence>
<dbReference type="Gene3D" id="2.40.10.10">
    <property type="entry name" value="Trypsin-like serine proteases"/>
    <property type="match status" value="3"/>
</dbReference>
<dbReference type="AlphaFoldDB" id="A0AB39ZA19"/>
<evidence type="ECO:0000259" key="5">
    <source>
        <dbReference type="PROSITE" id="PS50240"/>
    </source>
</evidence>
<gene>
    <name evidence="7" type="primary">LOC108010421</name>
</gene>
<comment type="similarity">
    <text evidence="2">Belongs to the peptidase S1 family. CLIP subfamily.</text>
</comment>
<dbReference type="InterPro" id="IPR033116">
    <property type="entry name" value="TRYPSIN_SER"/>
</dbReference>
<evidence type="ECO:0000256" key="1">
    <source>
        <dbReference type="ARBA" id="ARBA00023157"/>
    </source>
</evidence>
<name>A0AB39ZA19_DROSZ</name>
<dbReference type="PRINTS" id="PR00722">
    <property type="entry name" value="CHYMOTRYPSIN"/>
</dbReference>
<keyword evidence="3" id="KW-0645">Protease</keyword>
<dbReference type="PROSITE" id="PS00134">
    <property type="entry name" value="TRYPSIN_HIS"/>
    <property type="match status" value="1"/>
</dbReference>
<reference evidence="6" key="1">
    <citation type="submission" date="2025-05" db="UniProtKB">
        <authorList>
            <consortium name="RefSeq"/>
        </authorList>
    </citation>
    <scope>NUCLEOTIDE SEQUENCE [LARGE SCALE GENOMIC DNA]</scope>
</reference>
<dbReference type="GO" id="GO:0006508">
    <property type="term" value="P:proteolysis"/>
    <property type="evidence" value="ECO:0007669"/>
    <property type="project" value="UniProtKB-KW"/>
</dbReference>
<dbReference type="InterPro" id="IPR001314">
    <property type="entry name" value="Peptidase_S1A"/>
</dbReference>